<dbReference type="HOGENOM" id="CLU_358797_0_0_1"/>
<accession>A0A0E0R3C2</accession>
<dbReference type="Proteomes" id="UP000008022">
    <property type="component" value="Unassembled WGS sequence"/>
</dbReference>
<proteinExistence type="predicted"/>
<evidence type="ECO:0000313" key="2">
    <source>
        <dbReference type="Proteomes" id="UP000008022"/>
    </source>
</evidence>
<keyword evidence="2" id="KW-1185">Reference proteome</keyword>
<protein>
    <submittedName>
        <fullName evidence="1">Uncharacterized protein</fullName>
    </submittedName>
</protein>
<dbReference type="STRING" id="4529.A0A0E0R3C2"/>
<name>A0A0E0R3C2_ORYRU</name>
<dbReference type="PANTHER" id="PTHR33085:SF125">
    <property type="entry name" value="EXPRESSED PROTEIN"/>
    <property type="match status" value="1"/>
</dbReference>
<sequence length="795" mass="89917">MGRRRFVNLVPIHSTYAFDTVSREWRRLGSWTMPFHGRAEYVPELNLWFGLSADHPYSLCAFDLPSDDSSVAAKPPTVQHTWVDLVIPQSWLPWNINLINLGCGRFCIAKMFHSISGDGTFCSYSESDDGTIEDSDPIHGSFAIFTGLHMVRPRGKHDDVQMIKHKFMRFLNLVVENARSGLYSLRRIPANHLFYPSTRAAEEATAKSQESFNAYVKEHHGRKHPGLHTLEMLGKLPSPMFNFEPTPWDGQRRHRNLEFASLLGNENRILIADHSGHTIVFDADSSTGCAAISLSIKNNNSNKNISGDMWDEDSLYVMSQSVDPETKDYCFEVLNYTSSCKDFRGRTPCWSSLQPPPFANYMHADITSYTVVDSSTIYVSSMEPDATYAFDTVGRQWRRLGCWTMPFDGKAEYVPELKLWFGLSVDHPYSLCACDLLSDAAKPPTVQQQHTWVDLDIPESWLPYNIDLINLGCGRFCVVKIFRSIAGDCTLGFSDYDDDDTMDSDPIQGKFAVLTGLQMVGPCGKDGDDQGGVRMIKHKSISMGRRRYLNLLVHNNHDDLYSLRRIPANRLFYPSARAAEAAAMAKSYIDHDGKRPHPGALHFMDRFRNFPCPLLNLQPTPMHHRNERSLDLVTLLGDDETKILTADNHGHTVLFDAASYSVVHFPNLNCSKGYDAMAVSINQEPDCLYVLNLRHHPTTSNHCFEVLSYGVFCERIPIWRSLPPPPFTTTTQTTITSYTVVGGDTIYVSSKLCGTHAFDTMVPPRGTKDDQQAPWMVKHKSICYPFGYYNIKRVF</sequence>
<dbReference type="EnsemblPlants" id="ORUFI11G00800.1">
    <property type="protein sequence ID" value="ORUFI11G00800.1"/>
    <property type="gene ID" value="ORUFI11G00800"/>
</dbReference>
<dbReference type="InterPro" id="IPR012871">
    <property type="entry name" value="DUF1668_ORYSA"/>
</dbReference>
<dbReference type="PANTHER" id="PTHR33085">
    <property type="entry name" value="OS12G0113100 PROTEIN-RELATED"/>
    <property type="match status" value="1"/>
</dbReference>
<reference evidence="1" key="2">
    <citation type="submission" date="2015-06" db="UniProtKB">
        <authorList>
            <consortium name="EnsemblPlants"/>
        </authorList>
    </citation>
    <scope>IDENTIFICATION</scope>
</reference>
<organism evidence="1 2">
    <name type="scientific">Oryza rufipogon</name>
    <name type="common">Brownbeard rice</name>
    <name type="synonym">Asian wild rice</name>
    <dbReference type="NCBI Taxonomy" id="4529"/>
    <lineage>
        <taxon>Eukaryota</taxon>
        <taxon>Viridiplantae</taxon>
        <taxon>Streptophyta</taxon>
        <taxon>Embryophyta</taxon>
        <taxon>Tracheophyta</taxon>
        <taxon>Spermatophyta</taxon>
        <taxon>Magnoliopsida</taxon>
        <taxon>Liliopsida</taxon>
        <taxon>Poales</taxon>
        <taxon>Poaceae</taxon>
        <taxon>BOP clade</taxon>
        <taxon>Oryzoideae</taxon>
        <taxon>Oryzeae</taxon>
        <taxon>Oryzinae</taxon>
        <taxon>Oryza</taxon>
    </lineage>
</organism>
<dbReference type="Pfam" id="PF07893">
    <property type="entry name" value="DUF1668"/>
    <property type="match status" value="3"/>
</dbReference>
<evidence type="ECO:0000313" key="1">
    <source>
        <dbReference type="EnsemblPlants" id="ORUFI11G00800.1"/>
    </source>
</evidence>
<dbReference type="OMA" id="FYPSARA"/>
<dbReference type="AlphaFoldDB" id="A0A0E0R3C2"/>
<reference evidence="2" key="1">
    <citation type="submission" date="2013-06" db="EMBL/GenBank/DDBJ databases">
        <authorList>
            <person name="Zhao Q."/>
        </authorList>
    </citation>
    <scope>NUCLEOTIDE SEQUENCE</scope>
    <source>
        <strain evidence="2">cv. W1943</strain>
    </source>
</reference>
<dbReference type="Gramene" id="ORUFI11G00800.1">
    <property type="protein sequence ID" value="ORUFI11G00800.1"/>
    <property type="gene ID" value="ORUFI11G00800"/>
</dbReference>